<reference evidence="6 7" key="1">
    <citation type="submission" date="2019-09" db="EMBL/GenBank/DDBJ databases">
        <title>Whole genome shotgun sequencing (WGS) of Ellagibacter isourolithinifaciens DSM 104140(T) and Adlercreutzia muris DSM 29508(T).</title>
        <authorList>
            <person name="Stoll D.A."/>
            <person name="Danylec N."/>
            <person name="Huch M."/>
        </authorList>
    </citation>
    <scope>NUCLEOTIDE SEQUENCE [LARGE SCALE GENOMIC DNA]</scope>
    <source>
        <strain evidence="6 7">DSM 104140</strain>
    </source>
</reference>
<name>A0A6N6NMN5_9ACTN</name>
<comment type="caution">
    <text evidence="6">The sequence shown here is derived from an EMBL/GenBank/DDBJ whole genome shotgun (WGS) entry which is preliminary data.</text>
</comment>
<sequence length="305" mass="34079">MHIEYLYYFRDFSKSLSISKTAAEYYMTPQGLSRALHQLEKDFGITLMAYNNNAVTLTPAGKELAERVEGIIAQYDDARGALTKYKLSEIAPSQGIVRVTVTSCVSRYLLTLLGLQQPGLFPFAVKVNEANIYRLVPHLLSRENEDCLGIVSFPATNRHRQIVEAAIEEEDLVYRPLAVSPLVAVVSEFSPLSSKKVITPKDLDSCQIARYRDTVLGDALDDYVREDNIKTITNASSVVYDQVIEHQAVSFAPKLAEGMRTLPQHVVLKPTEGLFSTEFGTLVAKRNISSANVDRVLDYIEQKLE</sequence>
<dbReference type="PROSITE" id="PS50931">
    <property type="entry name" value="HTH_LYSR"/>
    <property type="match status" value="1"/>
</dbReference>
<dbReference type="SUPFAM" id="SSF46785">
    <property type="entry name" value="Winged helix' DNA-binding domain"/>
    <property type="match status" value="1"/>
</dbReference>
<dbReference type="Pfam" id="PF03466">
    <property type="entry name" value="LysR_substrate"/>
    <property type="match status" value="1"/>
</dbReference>
<organism evidence="6 7">
    <name type="scientific">Ellagibacter isourolithinifaciens</name>
    <dbReference type="NCBI Taxonomy" id="2137581"/>
    <lineage>
        <taxon>Bacteria</taxon>
        <taxon>Bacillati</taxon>
        <taxon>Actinomycetota</taxon>
        <taxon>Coriobacteriia</taxon>
        <taxon>Eggerthellales</taxon>
        <taxon>Eggerthellaceae</taxon>
        <taxon>Ellagibacter</taxon>
    </lineage>
</organism>
<dbReference type="InterPro" id="IPR000847">
    <property type="entry name" value="LysR_HTH_N"/>
</dbReference>
<keyword evidence="3" id="KW-0238">DNA-binding</keyword>
<feature type="domain" description="HTH lysR-type" evidence="5">
    <location>
        <begin position="1"/>
        <end position="58"/>
    </location>
</feature>
<dbReference type="Gene3D" id="3.40.190.10">
    <property type="entry name" value="Periplasmic binding protein-like II"/>
    <property type="match status" value="2"/>
</dbReference>
<dbReference type="RefSeq" id="WP_158049887.1">
    <property type="nucleotide sequence ID" value="NZ_WAJR01000017.1"/>
</dbReference>
<dbReference type="AlphaFoldDB" id="A0A6N6NMN5"/>
<accession>A0A6N6NMN5</accession>
<evidence type="ECO:0000259" key="5">
    <source>
        <dbReference type="PROSITE" id="PS50931"/>
    </source>
</evidence>
<keyword evidence="2" id="KW-0805">Transcription regulation</keyword>
<dbReference type="GO" id="GO:0003677">
    <property type="term" value="F:DNA binding"/>
    <property type="evidence" value="ECO:0007669"/>
    <property type="project" value="UniProtKB-KW"/>
</dbReference>
<evidence type="ECO:0000313" key="7">
    <source>
        <dbReference type="Proteomes" id="UP000468668"/>
    </source>
</evidence>
<comment type="similarity">
    <text evidence="1">Belongs to the LysR transcriptional regulatory family.</text>
</comment>
<proteinExistence type="inferred from homology"/>
<dbReference type="OrthoDB" id="3170180at2"/>
<protein>
    <submittedName>
        <fullName evidence="6">LysR family transcriptional regulator</fullName>
    </submittedName>
</protein>
<dbReference type="PANTHER" id="PTHR30346">
    <property type="entry name" value="TRANSCRIPTIONAL DUAL REGULATOR HCAR-RELATED"/>
    <property type="match status" value="1"/>
</dbReference>
<dbReference type="PANTHER" id="PTHR30346:SF28">
    <property type="entry name" value="HTH-TYPE TRANSCRIPTIONAL REGULATOR CYNR"/>
    <property type="match status" value="1"/>
</dbReference>
<dbReference type="Proteomes" id="UP000468668">
    <property type="component" value="Unassembled WGS sequence"/>
</dbReference>
<evidence type="ECO:0000313" key="6">
    <source>
        <dbReference type="EMBL" id="KAB1640170.1"/>
    </source>
</evidence>
<evidence type="ECO:0000256" key="4">
    <source>
        <dbReference type="ARBA" id="ARBA00023163"/>
    </source>
</evidence>
<evidence type="ECO:0000256" key="1">
    <source>
        <dbReference type="ARBA" id="ARBA00009437"/>
    </source>
</evidence>
<dbReference type="Gene3D" id="1.10.10.10">
    <property type="entry name" value="Winged helix-like DNA-binding domain superfamily/Winged helix DNA-binding domain"/>
    <property type="match status" value="1"/>
</dbReference>
<keyword evidence="4" id="KW-0804">Transcription</keyword>
<gene>
    <name evidence="6" type="ORF">F8C90_07395</name>
</gene>
<dbReference type="GeneID" id="98658231"/>
<dbReference type="InterPro" id="IPR005119">
    <property type="entry name" value="LysR_subst-bd"/>
</dbReference>
<dbReference type="Pfam" id="PF00126">
    <property type="entry name" value="HTH_1"/>
    <property type="match status" value="1"/>
</dbReference>
<evidence type="ECO:0000256" key="2">
    <source>
        <dbReference type="ARBA" id="ARBA00023015"/>
    </source>
</evidence>
<dbReference type="SUPFAM" id="SSF53850">
    <property type="entry name" value="Periplasmic binding protein-like II"/>
    <property type="match status" value="1"/>
</dbReference>
<dbReference type="GO" id="GO:0032993">
    <property type="term" value="C:protein-DNA complex"/>
    <property type="evidence" value="ECO:0007669"/>
    <property type="project" value="TreeGrafter"/>
</dbReference>
<keyword evidence="7" id="KW-1185">Reference proteome</keyword>
<evidence type="ECO:0000256" key="3">
    <source>
        <dbReference type="ARBA" id="ARBA00023125"/>
    </source>
</evidence>
<dbReference type="EMBL" id="WAJR01000017">
    <property type="protein sequence ID" value="KAB1640170.1"/>
    <property type="molecule type" value="Genomic_DNA"/>
</dbReference>
<dbReference type="InterPro" id="IPR036388">
    <property type="entry name" value="WH-like_DNA-bd_sf"/>
</dbReference>
<dbReference type="GO" id="GO:0003700">
    <property type="term" value="F:DNA-binding transcription factor activity"/>
    <property type="evidence" value="ECO:0007669"/>
    <property type="project" value="InterPro"/>
</dbReference>
<dbReference type="InterPro" id="IPR036390">
    <property type="entry name" value="WH_DNA-bd_sf"/>
</dbReference>